<dbReference type="InterPro" id="IPR036909">
    <property type="entry name" value="Cyt_c-like_dom_sf"/>
</dbReference>
<dbReference type="Pfam" id="PF13442">
    <property type="entry name" value="Cytochrome_CBB3"/>
    <property type="match status" value="1"/>
</dbReference>
<sequence>MLGVVAIATVAVGINLAFGASATAQEPGLGGQWAQDQDLVNRGAQLFGANCALCHGEQGRGLQQPGPQAGPSLIGVGAASVDFMVRSGRMPMTDAQNRLQRGPNRFSEEDTRALVAFVESLAPGEGPDIPDIDGWQEADLSHGLELFTRNCAACHGPTAQGIAVGQRDISSTLDVVPPLEIAEAVRSGPGVMPRFLEDTMSEEDLQAVTAWVMDLREREAPGGWSFGRSGPVAEGAIAIIVGLGLLTIVMYLLGEKAHDEYDEVEEYRGER</sequence>
<organism evidence="8 9">
    <name type="scientific">Egicoccus halophilus</name>
    <dbReference type="NCBI Taxonomy" id="1670830"/>
    <lineage>
        <taxon>Bacteria</taxon>
        <taxon>Bacillati</taxon>
        <taxon>Actinomycetota</taxon>
        <taxon>Nitriliruptoria</taxon>
        <taxon>Egicoccales</taxon>
        <taxon>Egicoccaceae</taxon>
        <taxon>Egicoccus</taxon>
    </lineage>
</organism>
<dbReference type="Pfam" id="PF00034">
    <property type="entry name" value="Cytochrom_C"/>
    <property type="match status" value="1"/>
</dbReference>
<dbReference type="Proteomes" id="UP000650511">
    <property type="component" value="Unassembled WGS sequence"/>
</dbReference>
<keyword evidence="5" id="KW-0472">Membrane</keyword>
<keyword evidence="6" id="KW-0732">Signal</keyword>
<name>A0A8J3AAZ0_9ACTN</name>
<keyword evidence="5" id="KW-0812">Transmembrane</keyword>
<dbReference type="PANTHER" id="PTHR33751:SF13">
    <property type="entry name" value="CYTOCHROME BC1 COMPLEX CYTOCHROME C SUBUNIT"/>
    <property type="match status" value="1"/>
</dbReference>
<dbReference type="GO" id="GO:0009055">
    <property type="term" value="F:electron transfer activity"/>
    <property type="evidence" value="ECO:0007669"/>
    <property type="project" value="InterPro"/>
</dbReference>
<feature type="domain" description="Cytochrome c" evidence="7">
    <location>
        <begin position="138"/>
        <end position="216"/>
    </location>
</feature>
<evidence type="ECO:0000259" key="7">
    <source>
        <dbReference type="PROSITE" id="PS51007"/>
    </source>
</evidence>
<dbReference type="SUPFAM" id="SSF46626">
    <property type="entry name" value="Cytochrome c"/>
    <property type="match status" value="2"/>
</dbReference>
<evidence type="ECO:0000256" key="4">
    <source>
        <dbReference type="PROSITE-ProRule" id="PRU00433"/>
    </source>
</evidence>
<keyword evidence="9" id="KW-1185">Reference proteome</keyword>
<evidence type="ECO:0000313" key="9">
    <source>
        <dbReference type="Proteomes" id="UP000650511"/>
    </source>
</evidence>
<gene>
    <name evidence="8" type="ORF">GCM10011354_32310</name>
</gene>
<reference evidence="8" key="2">
    <citation type="submission" date="2020-09" db="EMBL/GenBank/DDBJ databases">
        <authorList>
            <person name="Sun Q."/>
            <person name="Zhou Y."/>
        </authorList>
    </citation>
    <scope>NUCLEOTIDE SEQUENCE</scope>
    <source>
        <strain evidence="8">CGMCC 1.14988</strain>
    </source>
</reference>
<feature type="chain" id="PRO_5039642923" evidence="6">
    <location>
        <begin position="25"/>
        <end position="271"/>
    </location>
</feature>
<dbReference type="InterPro" id="IPR009056">
    <property type="entry name" value="Cyt_c-like_dom"/>
</dbReference>
<feature type="signal peptide" evidence="6">
    <location>
        <begin position="1"/>
        <end position="24"/>
    </location>
</feature>
<evidence type="ECO:0000256" key="2">
    <source>
        <dbReference type="ARBA" id="ARBA00022723"/>
    </source>
</evidence>
<evidence type="ECO:0000256" key="5">
    <source>
        <dbReference type="SAM" id="Phobius"/>
    </source>
</evidence>
<feature type="domain" description="Cytochrome c" evidence="7">
    <location>
        <begin position="38"/>
        <end position="122"/>
    </location>
</feature>
<keyword evidence="5" id="KW-1133">Transmembrane helix</keyword>
<dbReference type="PANTHER" id="PTHR33751">
    <property type="entry name" value="CBB3-TYPE CYTOCHROME C OXIDASE SUBUNIT FIXP"/>
    <property type="match status" value="1"/>
</dbReference>
<accession>A0A8J3AAZ0</accession>
<dbReference type="Gene3D" id="1.10.760.10">
    <property type="entry name" value="Cytochrome c-like domain"/>
    <property type="match status" value="2"/>
</dbReference>
<evidence type="ECO:0000256" key="1">
    <source>
        <dbReference type="ARBA" id="ARBA00022617"/>
    </source>
</evidence>
<dbReference type="PROSITE" id="PS51007">
    <property type="entry name" value="CYTC"/>
    <property type="match status" value="2"/>
</dbReference>
<evidence type="ECO:0000256" key="6">
    <source>
        <dbReference type="SAM" id="SignalP"/>
    </source>
</evidence>
<dbReference type="GO" id="GO:0046872">
    <property type="term" value="F:metal ion binding"/>
    <property type="evidence" value="ECO:0007669"/>
    <property type="project" value="UniProtKB-KW"/>
</dbReference>
<evidence type="ECO:0000256" key="3">
    <source>
        <dbReference type="ARBA" id="ARBA00023004"/>
    </source>
</evidence>
<dbReference type="InterPro" id="IPR050597">
    <property type="entry name" value="Cytochrome_c_Oxidase_Subunit"/>
</dbReference>
<dbReference type="GO" id="GO:0020037">
    <property type="term" value="F:heme binding"/>
    <property type="evidence" value="ECO:0007669"/>
    <property type="project" value="InterPro"/>
</dbReference>
<evidence type="ECO:0000313" key="8">
    <source>
        <dbReference type="EMBL" id="GGI09084.1"/>
    </source>
</evidence>
<reference evidence="8" key="1">
    <citation type="journal article" date="2014" name="Int. J. Syst. Evol. Microbiol.">
        <title>Complete genome sequence of Corynebacterium casei LMG S-19264T (=DSM 44701T), isolated from a smear-ripened cheese.</title>
        <authorList>
            <consortium name="US DOE Joint Genome Institute (JGI-PGF)"/>
            <person name="Walter F."/>
            <person name="Albersmeier A."/>
            <person name="Kalinowski J."/>
            <person name="Ruckert C."/>
        </authorList>
    </citation>
    <scope>NUCLEOTIDE SEQUENCE</scope>
    <source>
        <strain evidence="8">CGMCC 1.14988</strain>
    </source>
</reference>
<keyword evidence="3 4" id="KW-0408">Iron</keyword>
<dbReference type="EMBL" id="BMHA01000014">
    <property type="protein sequence ID" value="GGI09084.1"/>
    <property type="molecule type" value="Genomic_DNA"/>
</dbReference>
<keyword evidence="1 4" id="KW-0349">Heme</keyword>
<dbReference type="AlphaFoldDB" id="A0A8J3AAZ0"/>
<proteinExistence type="predicted"/>
<keyword evidence="2 4" id="KW-0479">Metal-binding</keyword>
<protein>
    <submittedName>
        <fullName evidence="8">Cystathionine beta-lyase</fullName>
    </submittedName>
</protein>
<feature type="transmembrane region" description="Helical" evidence="5">
    <location>
        <begin position="235"/>
        <end position="253"/>
    </location>
</feature>
<comment type="caution">
    <text evidence="8">The sequence shown here is derived from an EMBL/GenBank/DDBJ whole genome shotgun (WGS) entry which is preliminary data.</text>
</comment>